<dbReference type="OrthoDB" id="6592844at2"/>
<dbReference type="EMBL" id="NRQY01000001">
    <property type="protein sequence ID" value="RUT67101.1"/>
    <property type="molecule type" value="Genomic_DNA"/>
</dbReference>
<dbReference type="AlphaFoldDB" id="A0A433ZY96"/>
<name>A0A433ZY96_MORMO</name>
<reference evidence="1 2" key="1">
    <citation type="submission" date="2017-08" db="EMBL/GenBank/DDBJ databases">
        <title>Draft genome sequence of pheromone producing symbiont Morganella morganii, of the female New Zealand grass grub Costelytra giveni.</title>
        <authorList>
            <person name="Laugraud A."/>
            <person name="Young S.D."/>
            <person name="Hurst M.H."/>
        </authorList>
    </citation>
    <scope>NUCLEOTIDE SEQUENCE [LARGE SCALE GENOMIC DNA]</scope>
    <source>
        <strain evidence="1 2">MMsCG</strain>
    </source>
</reference>
<evidence type="ECO:0000313" key="2">
    <source>
        <dbReference type="Proteomes" id="UP000286908"/>
    </source>
</evidence>
<evidence type="ECO:0000313" key="1">
    <source>
        <dbReference type="EMBL" id="RUT67101.1"/>
    </source>
</evidence>
<gene>
    <name evidence="1" type="ORF">CKG00_12520</name>
</gene>
<accession>A0A433ZY96</accession>
<organism evidence="1 2">
    <name type="scientific">Morganella morganii</name>
    <name type="common">Proteus morganii</name>
    <dbReference type="NCBI Taxonomy" id="582"/>
    <lineage>
        <taxon>Bacteria</taxon>
        <taxon>Pseudomonadati</taxon>
        <taxon>Pseudomonadota</taxon>
        <taxon>Gammaproteobacteria</taxon>
        <taxon>Enterobacterales</taxon>
        <taxon>Morganellaceae</taxon>
        <taxon>Morganella</taxon>
    </lineage>
</organism>
<dbReference type="Proteomes" id="UP000286908">
    <property type="component" value="Unassembled WGS sequence"/>
</dbReference>
<sequence length="187" mass="21228">MKSLLKLLLPPVSYGTDAPVLDAELHAEAEQLTKAQKQAERVRSGITPFFADALLADWERVLGLTTDYSQTYQQRLEMVLFKLSETGGLSIPYFIHLAERMGYRITIEEPQPFQAGVNRAGDRLMHKDALWLWVVNVYGSKVQPYRFRAGVSAAGDRLTVYADSVLESLFQDLKPAHTYCYFTYQES</sequence>
<dbReference type="InterPro" id="IPR018755">
    <property type="entry name" value="Phage_Mu_Gp48"/>
</dbReference>
<dbReference type="Pfam" id="PF10076">
    <property type="entry name" value="Phage_Mu_Gp48"/>
    <property type="match status" value="1"/>
</dbReference>
<proteinExistence type="predicted"/>
<protein>
    <submittedName>
        <fullName evidence="1">Phage tail protein</fullName>
    </submittedName>
</protein>
<comment type="caution">
    <text evidence="1">The sequence shown here is derived from an EMBL/GenBank/DDBJ whole genome shotgun (WGS) entry which is preliminary data.</text>
</comment>